<feature type="compositionally biased region" description="Low complexity" evidence="12">
    <location>
        <begin position="60"/>
        <end position="87"/>
    </location>
</feature>
<evidence type="ECO:0000256" key="8">
    <source>
        <dbReference type="ARBA" id="ARBA00073532"/>
    </source>
</evidence>
<keyword evidence="6" id="KW-0539">Nucleus</keyword>
<proteinExistence type="inferred from homology"/>
<keyword evidence="4" id="KW-0346">Stress response</keyword>
<evidence type="ECO:0000313" key="14">
    <source>
        <dbReference type="EMBL" id="KAK1340459.1"/>
    </source>
</evidence>
<sequence>MGTALAPSPLLCGPGAGVIGLECQAMSSASRACVRWTVSRTVSLEKISSPSGPRRGLNLAGRQGAGPAPGTAGPYKAPAAGPGTLPQSLPPTPLRPPCRLAGPGCPLWMSHRTSSSFRAERSFHSSSSSASASASSAARALPAQDPPMEKALSMFSEDFGSFMRPRSEPLTFPGKCSGLCGDQTPGRGHLLRAPLNVAVAAELPGAGALWLQLHVATQTDVATRTDVAMGTGRPSRNRCGQGSAMVLMATQEAGALMGLHEVEDGGCTPYSRCEAAALPTARTGGPGNIKTLGDAYEFAVDVSDFSPEDIIVTTSNNHIEVRAEKLAADGTVMNTFAHKCQLPEDVDPTSVTSALREDGSLTIRARRHPHTEHVQQTFRTEIKI</sequence>
<protein>
    <recommendedName>
        <fullName evidence="8">Heat shock protein beta-7</fullName>
    </recommendedName>
    <alternativeName>
        <fullName evidence="9">Cardiovascular heat shock protein</fullName>
    </alternativeName>
</protein>
<dbReference type="GO" id="GO:0015030">
    <property type="term" value="C:Cajal body"/>
    <property type="evidence" value="ECO:0007669"/>
    <property type="project" value="UniProtKB-SubCell"/>
</dbReference>
<evidence type="ECO:0000256" key="1">
    <source>
        <dbReference type="ARBA" id="ARBA00004408"/>
    </source>
</evidence>
<evidence type="ECO:0000259" key="13">
    <source>
        <dbReference type="PROSITE" id="PS01031"/>
    </source>
</evidence>
<evidence type="ECO:0000256" key="12">
    <source>
        <dbReference type="SAM" id="MobiDB-lite"/>
    </source>
</evidence>
<feature type="region of interest" description="Disordered" evidence="12">
    <location>
        <begin position="46"/>
        <end position="91"/>
    </location>
</feature>
<dbReference type="SUPFAM" id="SSF49764">
    <property type="entry name" value="HSP20-like chaperones"/>
    <property type="match status" value="1"/>
</dbReference>
<comment type="subcellular location">
    <subcellularLocation>
        <location evidence="2">Cytoplasm</location>
    </subcellularLocation>
    <subcellularLocation>
        <location evidence="1">Nucleus</location>
        <location evidence="1">Cajal body</location>
    </subcellularLocation>
</comment>
<dbReference type="EMBL" id="JAULJE010000008">
    <property type="protein sequence ID" value="KAK1340459.1"/>
    <property type="molecule type" value="Genomic_DNA"/>
</dbReference>
<dbReference type="InterPro" id="IPR037885">
    <property type="entry name" value="ACD_HspB7"/>
</dbReference>
<comment type="subunit">
    <text evidence="7">Interacts with C-terminal domain of actin-binding protein 280.</text>
</comment>
<dbReference type="Proteomes" id="UP001177744">
    <property type="component" value="Unassembled WGS sequence"/>
</dbReference>
<dbReference type="InterPro" id="IPR002068">
    <property type="entry name" value="A-crystallin/Hsp20_dom"/>
</dbReference>
<keyword evidence="15" id="KW-1185">Reference proteome</keyword>
<reference evidence="14" key="1">
    <citation type="submission" date="2023-06" db="EMBL/GenBank/DDBJ databases">
        <title>Reference genome for the Northern bat (Eptesicus nilssonii), a most northern bat species.</title>
        <authorList>
            <person name="Laine V.N."/>
            <person name="Pulliainen A.T."/>
            <person name="Lilley T.M."/>
        </authorList>
    </citation>
    <scope>NUCLEOTIDE SEQUENCE</scope>
    <source>
        <strain evidence="14">BLF_Eptnil</strain>
        <tissue evidence="14">Kidney</tissue>
    </source>
</reference>
<dbReference type="FunFam" id="2.60.40.790:FF:000020">
    <property type="entry name" value="heat shock protein beta-7 isoform X1"/>
    <property type="match status" value="1"/>
</dbReference>
<evidence type="ECO:0000313" key="15">
    <source>
        <dbReference type="Proteomes" id="UP001177744"/>
    </source>
</evidence>
<evidence type="ECO:0000256" key="11">
    <source>
        <dbReference type="RuleBase" id="RU003616"/>
    </source>
</evidence>
<accession>A0AA40HZY8</accession>
<evidence type="ECO:0000256" key="6">
    <source>
        <dbReference type="ARBA" id="ARBA00023242"/>
    </source>
</evidence>
<evidence type="ECO:0000256" key="7">
    <source>
        <dbReference type="ARBA" id="ARBA00063305"/>
    </source>
</evidence>
<dbReference type="Pfam" id="PF00011">
    <property type="entry name" value="HSP20"/>
    <property type="match status" value="1"/>
</dbReference>
<comment type="caution">
    <text evidence="14">The sequence shown here is derived from an EMBL/GenBank/DDBJ whole genome shotgun (WGS) entry which is preliminary data.</text>
</comment>
<organism evidence="14 15">
    <name type="scientific">Cnephaeus nilssonii</name>
    <name type="common">Northern bat</name>
    <name type="synonym">Eptesicus nilssonii</name>
    <dbReference type="NCBI Taxonomy" id="3371016"/>
    <lineage>
        <taxon>Eukaryota</taxon>
        <taxon>Metazoa</taxon>
        <taxon>Chordata</taxon>
        <taxon>Craniata</taxon>
        <taxon>Vertebrata</taxon>
        <taxon>Euteleostomi</taxon>
        <taxon>Mammalia</taxon>
        <taxon>Eutheria</taxon>
        <taxon>Laurasiatheria</taxon>
        <taxon>Chiroptera</taxon>
        <taxon>Yangochiroptera</taxon>
        <taxon>Vespertilionidae</taxon>
        <taxon>Cnephaeus</taxon>
    </lineage>
</organism>
<keyword evidence="3" id="KW-0963">Cytoplasm</keyword>
<dbReference type="PANTHER" id="PTHR46907">
    <property type="entry name" value="HEAT SHOCK PROTEIN BETA-7-RELATED"/>
    <property type="match status" value="1"/>
</dbReference>
<name>A0AA40HZY8_CNENI</name>
<dbReference type="GO" id="GO:0005737">
    <property type="term" value="C:cytoplasm"/>
    <property type="evidence" value="ECO:0007669"/>
    <property type="project" value="UniProtKB-SubCell"/>
</dbReference>
<evidence type="ECO:0000256" key="5">
    <source>
        <dbReference type="ARBA" id="ARBA00023186"/>
    </source>
</evidence>
<evidence type="ECO:0000256" key="4">
    <source>
        <dbReference type="ARBA" id="ARBA00023016"/>
    </source>
</evidence>
<evidence type="ECO:0000256" key="9">
    <source>
        <dbReference type="ARBA" id="ARBA00079209"/>
    </source>
</evidence>
<gene>
    <name evidence="14" type="ORF">QTO34_019029</name>
</gene>
<dbReference type="CDD" id="cd06479">
    <property type="entry name" value="ACD_HspB7_like"/>
    <property type="match status" value="1"/>
</dbReference>
<evidence type="ECO:0000256" key="2">
    <source>
        <dbReference type="ARBA" id="ARBA00004496"/>
    </source>
</evidence>
<dbReference type="PANTHER" id="PTHR46907:SF2">
    <property type="entry name" value="HEAT SHOCK PROTEIN BETA-7"/>
    <property type="match status" value="1"/>
</dbReference>
<dbReference type="Gene3D" id="2.60.40.790">
    <property type="match status" value="1"/>
</dbReference>
<dbReference type="InterPro" id="IPR008978">
    <property type="entry name" value="HSP20-like_chaperone"/>
</dbReference>
<evidence type="ECO:0000256" key="3">
    <source>
        <dbReference type="ARBA" id="ARBA00022490"/>
    </source>
</evidence>
<feature type="domain" description="SHSP" evidence="13">
    <location>
        <begin position="278"/>
        <end position="384"/>
    </location>
</feature>
<dbReference type="PROSITE" id="PS01031">
    <property type="entry name" value="SHSP"/>
    <property type="match status" value="1"/>
</dbReference>
<dbReference type="GO" id="GO:0007507">
    <property type="term" value="P:heart development"/>
    <property type="evidence" value="ECO:0007669"/>
    <property type="project" value="InterPro"/>
</dbReference>
<evidence type="ECO:0000256" key="10">
    <source>
        <dbReference type="PROSITE-ProRule" id="PRU00285"/>
    </source>
</evidence>
<dbReference type="AlphaFoldDB" id="A0AA40HZY8"/>
<keyword evidence="5" id="KW-0143">Chaperone</keyword>
<comment type="similarity">
    <text evidence="10 11">Belongs to the small heat shock protein (HSP20) family.</text>
</comment>